<dbReference type="InterPro" id="IPR050615">
    <property type="entry name" value="ATP-dep_DNA_Helicase"/>
</dbReference>
<dbReference type="GO" id="GO:0003677">
    <property type="term" value="F:DNA binding"/>
    <property type="evidence" value="ECO:0007669"/>
    <property type="project" value="InterPro"/>
</dbReference>
<dbReference type="Gene3D" id="3.40.50.300">
    <property type="entry name" value="P-loop containing nucleotide triphosphate hydrolases"/>
    <property type="match status" value="2"/>
</dbReference>
<reference evidence="6" key="1">
    <citation type="journal article" date="2020" name="Nature">
        <title>Giant virus diversity and host interactions through global metagenomics.</title>
        <authorList>
            <person name="Schulz F."/>
            <person name="Roux S."/>
            <person name="Paez-Espino D."/>
            <person name="Jungbluth S."/>
            <person name="Walsh D.A."/>
            <person name="Denef V.J."/>
            <person name="McMahon K.D."/>
            <person name="Konstantinidis K.T."/>
            <person name="Eloe-Fadrosh E.A."/>
            <person name="Kyrpides N.C."/>
            <person name="Woyke T."/>
        </authorList>
    </citation>
    <scope>NUCLEOTIDE SEQUENCE</scope>
    <source>
        <strain evidence="6">GVMAG-M-3300027708-20</strain>
    </source>
</reference>
<dbReference type="SMART" id="SM00487">
    <property type="entry name" value="DEXDc"/>
    <property type="match status" value="1"/>
</dbReference>
<dbReference type="SUPFAM" id="SSF52540">
    <property type="entry name" value="P-loop containing nucleoside triphosphate hydrolases"/>
    <property type="match status" value="2"/>
</dbReference>
<dbReference type="PROSITE" id="PS51192">
    <property type="entry name" value="HELICASE_ATP_BIND_1"/>
    <property type="match status" value="1"/>
</dbReference>
<protein>
    <recommendedName>
        <fullName evidence="5">Helicase ATP-binding domain-containing protein</fullName>
    </recommendedName>
</protein>
<keyword evidence="2" id="KW-0378">Hydrolase</keyword>
<dbReference type="GO" id="GO:0016787">
    <property type="term" value="F:hydrolase activity"/>
    <property type="evidence" value="ECO:0007669"/>
    <property type="project" value="UniProtKB-KW"/>
</dbReference>
<evidence type="ECO:0000259" key="5">
    <source>
        <dbReference type="PROSITE" id="PS51192"/>
    </source>
</evidence>
<accession>A0A6C0JEC6</accession>
<evidence type="ECO:0000256" key="3">
    <source>
        <dbReference type="ARBA" id="ARBA00022806"/>
    </source>
</evidence>
<dbReference type="GO" id="GO:0004386">
    <property type="term" value="F:helicase activity"/>
    <property type="evidence" value="ECO:0007669"/>
    <property type="project" value="UniProtKB-KW"/>
</dbReference>
<sequence length="553" mass="63427">MNRKKFFLNKKNKSPVQSGKTVDFVPSPEYKTTICSQSYLGKKGYTIPKNILLKEDDEFLRKDLFVKPMLFGGSFGEKANAFPVYRENANKIYLPRFYGIQRYGYPTRSEIGVGESIDLAFTKPLRDYQDKIVGVYMDYINSPICNGSSEKGNGGILEVPCGRGKTIMALKIISLIKKKTLIIVHKEFLMNQWIERIRDFLPNAKVGKIQGSTFDVENKDIVIGMIQTLYDKDYPVDAFSCFGLTIIDEVHRIGSEQFSRTLFKTITPCMLGISATVERKDKLTKILYMFIGEKIYTEKREDDDLVSVRAVKYISTDPEFNEVEYDFKGTAKYSTMISKLCEYGPRSDFIIRIVKDLIEEEPDNQIMILCHNRSLLSYLYDGIVHRNISTVGYYVGGMKQDKLQETELKQIVLATYAMAAEALDIKTLSTLIMVTPKTDITQSVGRILREKHENPIVVDIVDTHELFENQWKQRKRFYKKCNYRIREIDSTKYGGMAIDWHADTTWKRSFDPRIKDAKSGSEDSDDASDLNTKDISNHAKCLINVMNLEGLDS</sequence>
<dbReference type="Pfam" id="PF04851">
    <property type="entry name" value="ResIII"/>
    <property type="match status" value="1"/>
</dbReference>
<keyword evidence="1" id="KW-0547">Nucleotide-binding</keyword>
<dbReference type="CDD" id="cd17926">
    <property type="entry name" value="DEXHc_RE"/>
    <property type="match status" value="1"/>
</dbReference>
<dbReference type="PANTHER" id="PTHR11274:SF0">
    <property type="entry name" value="GENERAL TRANSCRIPTION AND DNA REPAIR FACTOR IIH HELICASE SUBUNIT XPB"/>
    <property type="match status" value="1"/>
</dbReference>
<evidence type="ECO:0000256" key="2">
    <source>
        <dbReference type="ARBA" id="ARBA00022801"/>
    </source>
</evidence>
<dbReference type="EMBL" id="MN740389">
    <property type="protein sequence ID" value="QHU03969.1"/>
    <property type="molecule type" value="Genomic_DNA"/>
</dbReference>
<evidence type="ECO:0000313" key="6">
    <source>
        <dbReference type="EMBL" id="QHU03969.1"/>
    </source>
</evidence>
<dbReference type="InterPro" id="IPR006935">
    <property type="entry name" value="Helicase/UvrB_N"/>
</dbReference>
<name>A0A6C0JEC6_9ZZZZ</name>
<proteinExistence type="predicted"/>
<evidence type="ECO:0000256" key="1">
    <source>
        <dbReference type="ARBA" id="ARBA00022741"/>
    </source>
</evidence>
<keyword evidence="3" id="KW-0347">Helicase</keyword>
<dbReference type="GO" id="GO:0005524">
    <property type="term" value="F:ATP binding"/>
    <property type="evidence" value="ECO:0007669"/>
    <property type="project" value="UniProtKB-KW"/>
</dbReference>
<dbReference type="InterPro" id="IPR027417">
    <property type="entry name" value="P-loop_NTPase"/>
</dbReference>
<dbReference type="AlphaFoldDB" id="A0A6C0JEC6"/>
<dbReference type="PANTHER" id="PTHR11274">
    <property type="entry name" value="RAD25/XP-B DNA REPAIR HELICASE"/>
    <property type="match status" value="1"/>
</dbReference>
<organism evidence="6">
    <name type="scientific">viral metagenome</name>
    <dbReference type="NCBI Taxonomy" id="1070528"/>
    <lineage>
        <taxon>unclassified sequences</taxon>
        <taxon>metagenomes</taxon>
        <taxon>organismal metagenomes</taxon>
    </lineage>
</organism>
<dbReference type="InterPro" id="IPR014001">
    <property type="entry name" value="Helicase_ATP-bd"/>
</dbReference>
<evidence type="ECO:0000256" key="4">
    <source>
        <dbReference type="ARBA" id="ARBA00022840"/>
    </source>
</evidence>
<feature type="domain" description="Helicase ATP-binding" evidence="5">
    <location>
        <begin position="146"/>
        <end position="295"/>
    </location>
</feature>
<keyword evidence="4" id="KW-0067">ATP-binding</keyword>